<keyword evidence="4" id="KW-1185">Reference proteome</keyword>
<proteinExistence type="predicted"/>
<keyword evidence="2" id="KW-1133">Transmembrane helix</keyword>
<feature type="transmembrane region" description="Helical" evidence="2">
    <location>
        <begin position="232"/>
        <end position="253"/>
    </location>
</feature>
<dbReference type="OrthoDB" id="3231000at2759"/>
<reference evidence="3" key="1">
    <citation type="journal article" date="2020" name="Stud. Mycol.">
        <title>101 Dothideomycetes genomes: a test case for predicting lifestyles and emergence of pathogens.</title>
        <authorList>
            <person name="Haridas S."/>
            <person name="Albert R."/>
            <person name="Binder M."/>
            <person name="Bloem J."/>
            <person name="Labutti K."/>
            <person name="Salamov A."/>
            <person name="Andreopoulos B."/>
            <person name="Baker S."/>
            <person name="Barry K."/>
            <person name="Bills G."/>
            <person name="Bluhm B."/>
            <person name="Cannon C."/>
            <person name="Castanera R."/>
            <person name="Culley D."/>
            <person name="Daum C."/>
            <person name="Ezra D."/>
            <person name="Gonzalez J."/>
            <person name="Henrissat B."/>
            <person name="Kuo A."/>
            <person name="Liang C."/>
            <person name="Lipzen A."/>
            <person name="Lutzoni F."/>
            <person name="Magnuson J."/>
            <person name="Mondo S."/>
            <person name="Nolan M."/>
            <person name="Ohm R."/>
            <person name="Pangilinan J."/>
            <person name="Park H.-J."/>
            <person name="Ramirez L."/>
            <person name="Alfaro M."/>
            <person name="Sun H."/>
            <person name="Tritt A."/>
            <person name="Yoshinaga Y."/>
            <person name="Zwiers L.-H."/>
            <person name="Turgeon B."/>
            <person name="Goodwin S."/>
            <person name="Spatafora J."/>
            <person name="Crous P."/>
            <person name="Grigoriev I."/>
        </authorList>
    </citation>
    <scope>NUCLEOTIDE SEQUENCE</scope>
    <source>
        <strain evidence="3">CBS 675.92</strain>
    </source>
</reference>
<feature type="coiled-coil region" evidence="1">
    <location>
        <begin position="38"/>
        <end position="65"/>
    </location>
</feature>
<protein>
    <submittedName>
        <fullName evidence="3">Uncharacterized protein</fullName>
    </submittedName>
</protein>
<keyword evidence="2" id="KW-0472">Membrane</keyword>
<dbReference type="EMBL" id="ML976985">
    <property type="protein sequence ID" value="KAF1959436.1"/>
    <property type="molecule type" value="Genomic_DNA"/>
</dbReference>
<evidence type="ECO:0000313" key="3">
    <source>
        <dbReference type="EMBL" id="KAF1959436.1"/>
    </source>
</evidence>
<organism evidence="3 4">
    <name type="scientific">Byssothecium circinans</name>
    <dbReference type="NCBI Taxonomy" id="147558"/>
    <lineage>
        <taxon>Eukaryota</taxon>
        <taxon>Fungi</taxon>
        <taxon>Dikarya</taxon>
        <taxon>Ascomycota</taxon>
        <taxon>Pezizomycotina</taxon>
        <taxon>Dothideomycetes</taxon>
        <taxon>Pleosporomycetidae</taxon>
        <taxon>Pleosporales</taxon>
        <taxon>Massarineae</taxon>
        <taxon>Massarinaceae</taxon>
        <taxon>Byssothecium</taxon>
    </lineage>
</organism>
<evidence type="ECO:0000256" key="1">
    <source>
        <dbReference type="SAM" id="Coils"/>
    </source>
</evidence>
<accession>A0A6A5U999</accession>
<feature type="transmembrane region" description="Helical" evidence="2">
    <location>
        <begin position="158"/>
        <end position="178"/>
    </location>
</feature>
<keyword evidence="1" id="KW-0175">Coiled coil</keyword>
<evidence type="ECO:0000256" key="2">
    <source>
        <dbReference type="SAM" id="Phobius"/>
    </source>
</evidence>
<gene>
    <name evidence="3" type="ORF">CC80DRAFT_327190</name>
</gene>
<sequence>MHEMTELDKIYQPILQGAGLTGEDYSGLFLLQFCHCVLSHQRRSLDELQKRQNELLETLSRVNENITSSFLENIARKSFEFDRLHHETIAIISVTEGLLDVMSVSENLKESKKLQRLAVELKRICHDLGLATSTLAPRLEERLKFVEISRNIRESSSLWLLSLMAGIFLPLSLASSLLSMQTRLSDLHYLLYDFCGVIAIFGTLTVVCVRLIRLFASYKGNVHDVFHVHTGIHWAFILPEWMVVLSSFLVGMIKDEGLGLRILGFGTASAIGAFFLIAAVRVFIHYWKKREEITLRAAFVQVITGNQGSTDPTLG</sequence>
<dbReference type="Proteomes" id="UP000800035">
    <property type="component" value="Unassembled WGS sequence"/>
</dbReference>
<keyword evidence="2" id="KW-0812">Transmembrane</keyword>
<evidence type="ECO:0000313" key="4">
    <source>
        <dbReference type="Proteomes" id="UP000800035"/>
    </source>
</evidence>
<feature type="transmembrane region" description="Helical" evidence="2">
    <location>
        <begin position="190"/>
        <end position="212"/>
    </location>
</feature>
<feature type="transmembrane region" description="Helical" evidence="2">
    <location>
        <begin position="259"/>
        <end position="284"/>
    </location>
</feature>
<dbReference type="AlphaFoldDB" id="A0A6A5U999"/>
<name>A0A6A5U999_9PLEO</name>